<proteinExistence type="predicted"/>
<reference evidence="2" key="1">
    <citation type="submission" date="2023-06" db="EMBL/GenBank/DDBJ databases">
        <title>Genome-scale phylogeny and comparative genomics of the fungal order Sordariales.</title>
        <authorList>
            <consortium name="Lawrence Berkeley National Laboratory"/>
            <person name="Hensen N."/>
            <person name="Bonometti L."/>
            <person name="Westerberg I."/>
            <person name="Brannstrom I.O."/>
            <person name="Guillou S."/>
            <person name="Cros-Aarteil S."/>
            <person name="Calhoun S."/>
            <person name="Haridas S."/>
            <person name="Kuo A."/>
            <person name="Mondo S."/>
            <person name="Pangilinan J."/>
            <person name="Riley R."/>
            <person name="LaButti K."/>
            <person name="Andreopoulos B."/>
            <person name="Lipzen A."/>
            <person name="Chen C."/>
            <person name="Yanf M."/>
            <person name="Daum C."/>
            <person name="Ng V."/>
            <person name="Clum A."/>
            <person name="Steindorff A."/>
            <person name="Ohm R."/>
            <person name="Martin F."/>
            <person name="Silar P."/>
            <person name="Natvig D."/>
            <person name="Lalanne C."/>
            <person name="Gautier V."/>
            <person name="Ament-velasquez S.L."/>
            <person name="Kruys A."/>
            <person name="Hutchinson M.I."/>
            <person name="Powell A.J."/>
            <person name="Barry K."/>
            <person name="Miller A.N."/>
            <person name="Grigoriev I.V."/>
            <person name="Debuchy R."/>
            <person name="Gladieux P."/>
            <person name="Thoren M.H."/>
            <person name="Johannesson H."/>
        </authorList>
    </citation>
    <scope>NUCLEOTIDE SEQUENCE</scope>
    <source>
        <strain evidence="2">SMH3391-2</strain>
    </source>
</reference>
<dbReference type="Proteomes" id="UP001174934">
    <property type="component" value="Unassembled WGS sequence"/>
</dbReference>
<gene>
    <name evidence="2" type="ORF">B0T17DRAFT_488585</name>
</gene>
<dbReference type="AlphaFoldDB" id="A0AA39XB16"/>
<dbReference type="PANTHER" id="PTHR42336:SF2">
    <property type="entry name" value="THIOREDOXIN DOMAIN-CONTAINING PROTEIN"/>
    <property type="match status" value="1"/>
</dbReference>
<dbReference type="PANTHER" id="PTHR42336">
    <property type="entry name" value="THIOREDOXIN DOMAIN-CONTAINING PROTEIN-RELATED"/>
    <property type="match status" value="1"/>
</dbReference>
<dbReference type="SUPFAM" id="SSF52833">
    <property type="entry name" value="Thioredoxin-like"/>
    <property type="match status" value="1"/>
</dbReference>
<dbReference type="Gene3D" id="3.40.30.10">
    <property type="entry name" value="Glutaredoxin"/>
    <property type="match status" value="1"/>
</dbReference>
<evidence type="ECO:0000256" key="1">
    <source>
        <dbReference type="SAM" id="MobiDB-lite"/>
    </source>
</evidence>
<accession>A0AA39XB16</accession>
<feature type="region of interest" description="Disordered" evidence="1">
    <location>
        <begin position="1"/>
        <end position="26"/>
    </location>
</feature>
<organism evidence="2 3">
    <name type="scientific">Bombardia bombarda</name>
    <dbReference type="NCBI Taxonomy" id="252184"/>
    <lineage>
        <taxon>Eukaryota</taxon>
        <taxon>Fungi</taxon>
        <taxon>Dikarya</taxon>
        <taxon>Ascomycota</taxon>
        <taxon>Pezizomycotina</taxon>
        <taxon>Sordariomycetes</taxon>
        <taxon>Sordariomycetidae</taxon>
        <taxon>Sordariales</taxon>
        <taxon>Lasiosphaeriaceae</taxon>
        <taxon>Bombardia</taxon>
    </lineage>
</organism>
<evidence type="ECO:0000313" key="3">
    <source>
        <dbReference type="Proteomes" id="UP001174934"/>
    </source>
</evidence>
<dbReference type="Pfam" id="PF13911">
    <property type="entry name" value="AhpC-TSA_2"/>
    <property type="match status" value="1"/>
</dbReference>
<evidence type="ECO:0008006" key="4">
    <source>
        <dbReference type="Google" id="ProtNLM"/>
    </source>
</evidence>
<name>A0AA39XB16_9PEZI</name>
<protein>
    <recommendedName>
        <fullName evidence="4">Alkyl hydroperoxide reductase subunit C/ Thiol specific antioxidant domain-containing protein</fullName>
    </recommendedName>
</protein>
<dbReference type="InterPro" id="IPR032801">
    <property type="entry name" value="PXL2A/B/C"/>
</dbReference>
<evidence type="ECO:0000313" key="2">
    <source>
        <dbReference type="EMBL" id="KAK0630629.1"/>
    </source>
</evidence>
<sequence length="205" mass="21679">MQELQSLRSPPGKDVAPVPQVGDRAPSLWPSSEKIGPFPSPRPVLVVFLRHCGCPFAEKTLGNLTALSIAHPSLHCIAVSHSSQAATDSWVMSVGGAWDVDVVVDEQRDLYAQWGLGLSTAWHAVLGSASTLYSAYCLGRNEGIWNGATESGNRWQMGGAYAIDASGFVRWAHVGAATSDVPDFEEALAALRRARGTGRGAGGLP</sequence>
<dbReference type="InterPro" id="IPR036249">
    <property type="entry name" value="Thioredoxin-like_sf"/>
</dbReference>
<comment type="caution">
    <text evidence="2">The sequence shown here is derived from an EMBL/GenBank/DDBJ whole genome shotgun (WGS) entry which is preliminary data.</text>
</comment>
<keyword evidence="3" id="KW-1185">Reference proteome</keyword>
<dbReference type="EMBL" id="JAULSR010000002">
    <property type="protein sequence ID" value="KAK0630629.1"/>
    <property type="molecule type" value="Genomic_DNA"/>
</dbReference>